<reference evidence="2" key="1">
    <citation type="submission" date="2021-01" db="EMBL/GenBank/DDBJ databases">
        <authorList>
            <person name="Corre E."/>
            <person name="Pelletier E."/>
            <person name="Niang G."/>
            <person name="Scheremetjew M."/>
            <person name="Finn R."/>
            <person name="Kale V."/>
            <person name="Holt S."/>
            <person name="Cochrane G."/>
            <person name="Meng A."/>
            <person name="Brown T."/>
            <person name="Cohen L."/>
        </authorList>
    </citation>
    <scope>NUCLEOTIDE SEQUENCE</scope>
    <source>
        <strain evidence="2">RCC3387</strain>
    </source>
</reference>
<feature type="compositionally biased region" description="Polar residues" evidence="1">
    <location>
        <begin position="8"/>
        <end position="25"/>
    </location>
</feature>
<feature type="region of interest" description="Disordered" evidence="1">
    <location>
        <begin position="1"/>
        <end position="49"/>
    </location>
</feature>
<dbReference type="AlphaFoldDB" id="A0A6U6IVC0"/>
<feature type="region of interest" description="Disordered" evidence="1">
    <location>
        <begin position="80"/>
        <end position="113"/>
    </location>
</feature>
<feature type="compositionally biased region" description="Acidic residues" evidence="1">
    <location>
        <begin position="98"/>
        <end position="108"/>
    </location>
</feature>
<protein>
    <submittedName>
        <fullName evidence="2">Uncharacterized protein</fullName>
    </submittedName>
</protein>
<dbReference type="EMBL" id="HBGW01015704">
    <property type="protein sequence ID" value="CAD9522800.1"/>
    <property type="molecule type" value="Transcribed_RNA"/>
</dbReference>
<feature type="region of interest" description="Disordered" evidence="1">
    <location>
        <begin position="189"/>
        <end position="311"/>
    </location>
</feature>
<accession>A0A6U6IVC0</accession>
<evidence type="ECO:0000256" key="1">
    <source>
        <dbReference type="SAM" id="MobiDB-lite"/>
    </source>
</evidence>
<organism evidence="2">
    <name type="scientific">Zooxanthella nutricula</name>
    <dbReference type="NCBI Taxonomy" id="1333877"/>
    <lineage>
        <taxon>Eukaryota</taxon>
        <taxon>Sar</taxon>
        <taxon>Alveolata</taxon>
        <taxon>Dinophyceae</taxon>
        <taxon>Peridiniales</taxon>
        <taxon>Peridiniales incertae sedis</taxon>
        <taxon>Zooxanthella</taxon>
    </lineage>
</organism>
<feature type="compositionally biased region" description="Basic and acidic residues" evidence="1">
    <location>
        <begin position="189"/>
        <end position="205"/>
    </location>
</feature>
<sequence>MGCAASKTEGTSISSPAVVTSTTTLLEGEASTKRTAAAAAGGERAVAEEAPKRVAIDDAAVRAKEEAEAQLGAAELAEVRRTRQRKSTPFVKPGDAQLVDDEDSGDSDAEGKKVVISDEAIRLKEETEANADAEELARVRRTRQRKSTPFCKLGDAAAIEDDDDDEDADGAASDQRKAIIAEEAIRAKEEAEARMGADELAEVRRTRQRKSTPFCKASAATAMEDEDEEDSSAGGSDAGRKVVFSHEAIRAKEEAEAKADSTELAQIRRSRQRKSTPFVKSGGAAAFVDEDEEDGDGEQTASGAEATPANSTSAWSWMWCSSCKQTSTDQEIFCDEVFHDGLATANT</sequence>
<proteinExistence type="predicted"/>
<feature type="compositionally biased region" description="Basic and acidic residues" evidence="1">
    <location>
        <begin position="247"/>
        <end position="261"/>
    </location>
</feature>
<evidence type="ECO:0000313" key="2">
    <source>
        <dbReference type="EMBL" id="CAD9522800.1"/>
    </source>
</evidence>
<name>A0A6U6IVC0_9DINO</name>
<feature type="compositionally biased region" description="Low complexity" evidence="1">
    <location>
        <begin position="33"/>
        <end position="44"/>
    </location>
</feature>
<feature type="compositionally biased region" description="Acidic residues" evidence="1">
    <location>
        <begin position="288"/>
        <end position="297"/>
    </location>
</feature>
<gene>
    <name evidence="2" type="ORF">BRAN1462_LOCUS9980</name>
</gene>